<comment type="caution">
    <text evidence="5">The sequence shown here is derived from an EMBL/GenBank/DDBJ whole genome shotgun (WGS) entry which is preliminary data.</text>
</comment>
<keyword evidence="2" id="KW-0238">DNA-binding</keyword>
<dbReference type="RefSeq" id="WP_172165930.1">
    <property type="nucleotide sequence ID" value="NZ_WOEZ01000078.1"/>
</dbReference>
<organism evidence="5 6">
    <name type="scientific">Paraburkholderia elongata</name>
    <dbReference type="NCBI Taxonomy" id="2675747"/>
    <lineage>
        <taxon>Bacteria</taxon>
        <taxon>Pseudomonadati</taxon>
        <taxon>Pseudomonadota</taxon>
        <taxon>Betaproteobacteria</taxon>
        <taxon>Burkholderiales</taxon>
        <taxon>Burkholderiaceae</taxon>
        <taxon>Paraburkholderia</taxon>
    </lineage>
</organism>
<dbReference type="InterPro" id="IPR020449">
    <property type="entry name" value="Tscrpt_reg_AraC-type_HTH"/>
</dbReference>
<dbReference type="PRINTS" id="PR00032">
    <property type="entry name" value="HTHARAC"/>
</dbReference>
<dbReference type="SUPFAM" id="SSF46689">
    <property type="entry name" value="Homeodomain-like"/>
    <property type="match status" value="1"/>
</dbReference>
<gene>
    <name evidence="5" type="ORF">GNZ13_15750</name>
</gene>
<dbReference type="InterPro" id="IPR009057">
    <property type="entry name" value="Homeodomain-like_sf"/>
</dbReference>
<dbReference type="AlphaFoldDB" id="A0A972SIE8"/>
<dbReference type="PANTHER" id="PTHR47894:SF1">
    <property type="entry name" value="HTH-TYPE TRANSCRIPTIONAL REGULATOR VQSM"/>
    <property type="match status" value="1"/>
</dbReference>
<name>A0A972SIE8_9BURK</name>
<dbReference type="SMART" id="SM00342">
    <property type="entry name" value="HTH_ARAC"/>
    <property type="match status" value="1"/>
</dbReference>
<proteinExistence type="predicted"/>
<dbReference type="GO" id="GO:0003700">
    <property type="term" value="F:DNA-binding transcription factor activity"/>
    <property type="evidence" value="ECO:0007669"/>
    <property type="project" value="InterPro"/>
</dbReference>
<dbReference type="EMBL" id="WOEZ01000078">
    <property type="protein sequence ID" value="NPT56009.1"/>
    <property type="molecule type" value="Genomic_DNA"/>
</dbReference>
<dbReference type="Pfam" id="PF12833">
    <property type="entry name" value="HTH_18"/>
    <property type="match status" value="1"/>
</dbReference>
<dbReference type="PANTHER" id="PTHR47894">
    <property type="entry name" value="HTH-TYPE TRANSCRIPTIONAL REGULATOR GADX"/>
    <property type="match status" value="1"/>
</dbReference>
<evidence type="ECO:0000259" key="4">
    <source>
        <dbReference type="PROSITE" id="PS01124"/>
    </source>
</evidence>
<dbReference type="Proteomes" id="UP000655523">
    <property type="component" value="Unassembled WGS sequence"/>
</dbReference>
<reference evidence="5 6" key="1">
    <citation type="submission" date="2019-11" db="EMBL/GenBank/DDBJ databases">
        <title>Metabolism of dissolved organic matter in forest soils.</title>
        <authorList>
            <person name="Cyle K.T."/>
            <person name="Wilhelm R.C."/>
            <person name="Martinez C.E."/>
        </authorList>
    </citation>
    <scope>NUCLEOTIDE SEQUENCE [LARGE SCALE GENOMIC DNA]</scope>
    <source>
        <strain evidence="5 6">5N</strain>
    </source>
</reference>
<dbReference type="GO" id="GO:0005829">
    <property type="term" value="C:cytosol"/>
    <property type="evidence" value="ECO:0007669"/>
    <property type="project" value="TreeGrafter"/>
</dbReference>
<dbReference type="PROSITE" id="PS01124">
    <property type="entry name" value="HTH_ARAC_FAMILY_2"/>
    <property type="match status" value="1"/>
</dbReference>
<sequence length="348" mass="38882">MSFWDFTRSPASVRLLVDFGEERGLAAPNLLTGTGLAREQLEDPHVEVNAAQELRVVSNLLRLLKHPAGLGLQVGARYHFSAYGLWGYGLIASATAGDALSLALRFLPLTYAFTSISYHEEGDLGVLIFGEPDLPDTMKHFVVQRDMTAAAVLLNEVGRDRFPLARLTTRAQWPLPADRSSSVIQSVFGIEPEFSASLNSLAFERSHLSQPLPQADPVTVSMCEQMCSRLIEERRVRLGTAKMIQHYLNAIPGSMPSTLEDMARLMNTSQRTLKRRLQEEGTTFRVLLAQSRGTMAEELLRDGRLSLSEIAERLGFSDLSSFSQAFKRWYGEAPSTFRREREHPVQSR</sequence>
<keyword evidence="6" id="KW-1185">Reference proteome</keyword>
<dbReference type="Pfam" id="PF12625">
    <property type="entry name" value="Arabinose_bd"/>
    <property type="match status" value="1"/>
</dbReference>
<accession>A0A972SIE8</accession>
<dbReference type="GO" id="GO:0000976">
    <property type="term" value="F:transcription cis-regulatory region binding"/>
    <property type="evidence" value="ECO:0007669"/>
    <property type="project" value="TreeGrafter"/>
</dbReference>
<feature type="domain" description="HTH araC/xylS-type" evidence="4">
    <location>
        <begin position="242"/>
        <end position="340"/>
    </location>
</feature>
<evidence type="ECO:0000256" key="2">
    <source>
        <dbReference type="ARBA" id="ARBA00023125"/>
    </source>
</evidence>
<dbReference type="Gene3D" id="1.10.10.60">
    <property type="entry name" value="Homeodomain-like"/>
    <property type="match status" value="1"/>
</dbReference>
<keyword evidence="1" id="KW-0805">Transcription regulation</keyword>
<evidence type="ECO:0000313" key="5">
    <source>
        <dbReference type="EMBL" id="NPT56009.1"/>
    </source>
</evidence>
<evidence type="ECO:0000256" key="1">
    <source>
        <dbReference type="ARBA" id="ARBA00023015"/>
    </source>
</evidence>
<evidence type="ECO:0000256" key="3">
    <source>
        <dbReference type="ARBA" id="ARBA00023163"/>
    </source>
</evidence>
<dbReference type="InterPro" id="IPR032687">
    <property type="entry name" value="AraC-type_N"/>
</dbReference>
<keyword evidence="3" id="KW-0804">Transcription</keyword>
<protein>
    <submittedName>
        <fullName evidence="5">Helix-turn-helix domain-containing protein</fullName>
    </submittedName>
</protein>
<dbReference type="InterPro" id="IPR018060">
    <property type="entry name" value="HTH_AraC"/>
</dbReference>
<evidence type="ECO:0000313" key="6">
    <source>
        <dbReference type="Proteomes" id="UP000655523"/>
    </source>
</evidence>